<dbReference type="Proteomes" id="UP000539146">
    <property type="component" value="Unassembled WGS sequence"/>
</dbReference>
<organism evidence="2 3">
    <name type="scientific">Curtobacterium citreum</name>
    <dbReference type="NCBI Taxonomy" id="2036"/>
    <lineage>
        <taxon>Bacteria</taxon>
        <taxon>Bacillati</taxon>
        <taxon>Actinomycetota</taxon>
        <taxon>Actinomycetes</taxon>
        <taxon>Micrococcales</taxon>
        <taxon>Microbacteriaceae</taxon>
        <taxon>Curtobacterium</taxon>
    </lineage>
</organism>
<evidence type="ECO:0000313" key="2">
    <source>
        <dbReference type="EMBL" id="NUU26785.1"/>
    </source>
</evidence>
<proteinExistence type="predicted"/>
<evidence type="ECO:0008006" key="4">
    <source>
        <dbReference type="Google" id="ProtNLM"/>
    </source>
</evidence>
<reference evidence="2 3" key="1">
    <citation type="submission" date="2020-05" db="EMBL/GenBank/DDBJ databases">
        <title>Genome Sequencing of Type Strains.</title>
        <authorList>
            <person name="Lemaire J.F."/>
            <person name="Inderbitzin P."/>
            <person name="Gregorio O.A."/>
            <person name="Collins S.B."/>
            <person name="Wespe N."/>
            <person name="Knight-Connoni V."/>
        </authorList>
    </citation>
    <scope>NUCLEOTIDE SEQUENCE [LARGE SCALE GENOMIC DNA]</scope>
    <source>
        <strain evidence="2 3">DSM 20512</strain>
    </source>
</reference>
<evidence type="ECO:0000313" key="3">
    <source>
        <dbReference type="Proteomes" id="UP000539146"/>
    </source>
</evidence>
<dbReference type="RefSeq" id="WP_175324972.1">
    <property type="nucleotide sequence ID" value="NZ_BAAAWP010000001.1"/>
</dbReference>
<protein>
    <recommendedName>
        <fullName evidence="4">Fungal lipase-like domain-containing protein</fullName>
    </recommendedName>
</protein>
<feature type="region of interest" description="Disordered" evidence="1">
    <location>
        <begin position="465"/>
        <end position="487"/>
    </location>
</feature>
<dbReference type="InterPro" id="IPR029058">
    <property type="entry name" value="AB_hydrolase_fold"/>
</dbReference>
<sequence length="487" mass="51066">MSDGIKVDYAEIDRLTTGITALNTFAGPLVPKVGALSVDGDLLASASLSPGTALAAEGAVINASAQLSVTLVSTEALVIITASISKMYETADRSLRVAVLTTEFALSLGKEAFRRFNVILETLPSDLKKLSIVLGSVERGATLMALVEGVVSVARGDNPTGVWRATVDGFWDGVGSGLEAGLGALGGEYDAILGRLIADGHLLGLFDDGSVIMGRPDSLTQAELDERSNTARANSKDATGINVQTDEQGHIIPTDVSSMFEGSKQIDGIGQKDLADVRVLTKHHADGTWSFVVQVPSTMNWSPAAGSPPNDLTSDLYALHSGNSALSEAAFAALRQAMDTAGAPMDSPVMVSGFSLGGITAATMAADSQGFNIQQVVTAGSPVANIPIPPQTRVLSFEAHGDPIPSLDGAANPDRTGWDTVRAAPSALEGERDSKMVHSGARHDADRYALMAQQQPHDETNIKRFLSSEHPNAKEQVTVEDYYATRR</sequence>
<gene>
    <name evidence="2" type="ORF">HP467_01460</name>
</gene>
<dbReference type="AlphaFoldDB" id="A0A850DQI5"/>
<dbReference type="Gene3D" id="3.40.50.1820">
    <property type="entry name" value="alpha/beta hydrolase"/>
    <property type="match status" value="1"/>
</dbReference>
<dbReference type="SUPFAM" id="SSF53474">
    <property type="entry name" value="alpha/beta-Hydrolases"/>
    <property type="match status" value="1"/>
</dbReference>
<accession>A0A850DQI5</accession>
<comment type="caution">
    <text evidence="2">The sequence shown here is derived from an EMBL/GenBank/DDBJ whole genome shotgun (WGS) entry which is preliminary data.</text>
</comment>
<dbReference type="EMBL" id="JABMCG010000057">
    <property type="protein sequence ID" value="NUU26785.1"/>
    <property type="molecule type" value="Genomic_DNA"/>
</dbReference>
<evidence type="ECO:0000256" key="1">
    <source>
        <dbReference type="SAM" id="MobiDB-lite"/>
    </source>
</evidence>
<name>A0A850DQI5_9MICO</name>